<keyword evidence="7" id="KW-1185">Reference proteome</keyword>
<evidence type="ECO:0000256" key="3">
    <source>
        <dbReference type="ARBA" id="ARBA00023180"/>
    </source>
</evidence>
<feature type="binding site" description="axial binding residue" evidence="4">
    <location>
        <position position="963"/>
    </location>
    <ligand>
        <name>heme b</name>
        <dbReference type="ChEBI" id="CHEBI:60344"/>
    </ligand>
    <ligandPart>
        <name>Fe</name>
        <dbReference type="ChEBI" id="CHEBI:18248"/>
    </ligandPart>
</feature>
<dbReference type="InterPro" id="IPR010255">
    <property type="entry name" value="Haem_peroxidase_sf"/>
</dbReference>
<evidence type="ECO:0008006" key="8">
    <source>
        <dbReference type="Google" id="ProtNLM"/>
    </source>
</evidence>
<feature type="region of interest" description="Disordered" evidence="5">
    <location>
        <begin position="1507"/>
        <end position="1547"/>
    </location>
</feature>
<dbReference type="Proteomes" id="UP001190700">
    <property type="component" value="Unassembled WGS sequence"/>
</dbReference>
<reference evidence="6 7" key="1">
    <citation type="journal article" date="2015" name="Genome Biol. Evol.">
        <title>Comparative Genomics of a Bacterivorous Green Alga Reveals Evolutionary Causalities and Consequences of Phago-Mixotrophic Mode of Nutrition.</title>
        <authorList>
            <person name="Burns J.A."/>
            <person name="Paasch A."/>
            <person name="Narechania A."/>
            <person name="Kim E."/>
        </authorList>
    </citation>
    <scope>NUCLEOTIDE SEQUENCE [LARGE SCALE GENOMIC DNA]</scope>
    <source>
        <strain evidence="6 7">PLY_AMNH</strain>
    </source>
</reference>
<feature type="region of interest" description="Disordered" evidence="5">
    <location>
        <begin position="1835"/>
        <end position="1870"/>
    </location>
</feature>
<feature type="region of interest" description="Disordered" evidence="5">
    <location>
        <begin position="1248"/>
        <end position="1277"/>
    </location>
</feature>
<feature type="compositionally biased region" description="Polar residues" evidence="5">
    <location>
        <begin position="1295"/>
        <end position="1326"/>
    </location>
</feature>
<evidence type="ECO:0000256" key="5">
    <source>
        <dbReference type="SAM" id="MobiDB-lite"/>
    </source>
</evidence>
<dbReference type="InterPro" id="IPR019791">
    <property type="entry name" value="Haem_peroxidase_animal"/>
</dbReference>
<dbReference type="PANTHER" id="PTHR11475:SF4">
    <property type="entry name" value="CHORION PEROXIDASE"/>
    <property type="match status" value="1"/>
</dbReference>
<evidence type="ECO:0000256" key="2">
    <source>
        <dbReference type="ARBA" id="ARBA00022525"/>
    </source>
</evidence>
<dbReference type="PROSITE" id="PS50292">
    <property type="entry name" value="PEROXIDASE_3"/>
    <property type="match status" value="1"/>
</dbReference>
<sequence>MSPDDFAAVLETSPNSLFASEAFFDHYGDANSSMVSHDSLCRRLLSAPLPAPSSALPATPPPPPPPSHLSHPCLPPTLPPPPPFLPPPPPSPPPPHHPPPRPPPPTHAPVVVTTVSAHIGHEGGSIALTVGAGFNVTDFRTRQDDVVLTIPEHVLPSSTPDVLINVTEVLTPAALEVALTTALAGDSERYARLVSPLIQLEPQGLRLEPLSATASASTTTTTLTIPFEQPAVREAVAVLRSANITLGMVWEEVPAEDVVLVASESSVGVSVANIPVTSFGVFAVVALTRCFDGQRNGAETDVDCSGDCSAKCLNTQQCLAGDDCCSGSCSLMGVCTAVFDSSSIQCLETAEVSDALSNASAELERALAAEEPTAALLASRASVGSSFDSAISAELLAQILATCQGECTAFLAAQGVPLLAPPPPPSTSASSASLDAPTTTPPPIPPAPSIWERMECDSDITEVLDQTEIDELLDRCEAATPAPDCGARLHLFDYRSFDGACNNLNNATAQRFGAAGTPQPRLLGASSEGSLRGKAVYDATSQIRPHKDQLSMGEDRDFGCPVGASAGRGVALPNPRGISLAFMSPIVEGGDGTQPGCSAVGRPCNDRGESDENSACTCNTHMLMEWGQFLDHDVVHTPQLELGADTCATCSAGANRTNLCFPVPVKEDDPEFGGAGCIKVTRSAAACGTGLGAKKHRGADRTLFQQQRQQINSITSYIDGSQVYGSSQNHSNSLRTFSGGRMRVCNAACLTERLAMHGITLPAEEIEELGDFPPFKDDGSADLAQCHGELEVEDSDAKSCDAGGQLSSIASTCNSTCSTKLVASSGNCQGLGCFQVGDERGNENAGLLSMQTLFLREHNRLADILSANAKQSGVPWSDEDVFQEARKMVGAEMQIITYKEYHPANIGINGFHQIREMTDLDFEKCPSKRTGDADDAGACNWHDPGVDASITNEFSTAAFRFGHTQVADSFERYDENWVDHPSGHLALRRAFFNTSNVLLGGGIEPLLRGLSQQRAGVHEHRLARDLASHLFGAPGPKGLDLVALNIQRGRDHGIPTFNHFRRWADLHPLNDFRSPWGFIGGVSHGPGGIHDDPAVTDALHEAYAGDPDQLDAWVGLLAEKRLRSWEWGQTLTKVLGEQFRRLRDGDRFYWTNTGVFTRNQRLALRKVTLAGIMCANTRIDEIQPNVFKRPDFINSATGFGSVPFLYPCTQASRANGGCYMVENARNSRVHCDSLFALDEESLSARWREPRAAGRDGQRNTPVPSGAPGRRSRHSQEISQPLGLATAVMRSLLQTSDDVTETSSASPFPLQGHNSIPGNTGPDTDTSGARGALLAADADTSPANLPPTTACPICQAMVGACNITDVPPQQTLWVQFGGQFTGNHSSTAILKSDLSNSARHHRRMAQAHSPPQLPEVDSTAGDEMEDGSFDGQAIGDGDDIHSEAFQRVYIQLVAKAASVNETDIHLSVSPAEGLLTMSLLFTGAWGVKEEVYTATSYSIAAYPNSNDNADGSGGSPSPPPSDSGASASTEFTSGDSLPPSPTQEEGADGLLQSYNSASTSTLSQTSAPISLRQRIESRISRNFRGSIDADLTHEQELAIIDVHVAGLWDHPGGGVVADVHVQYANSSDILSMQVDQNGAAGGLPEDISSALERLSIDPTAEFLHEEDHFFESLAPVTVLQVVTEVHRLNTTVHYPPANSSAHWKASQVQSNAMLVKLSMEVATMFETSSGQPLLPGFGTFAAHTVAHGSGSPPIAPLLPEASRPFDMDSNELLEEDIREDPVIDVWIVTVAVVAGSAGVMMAMFVCFGIYRHGETLHVVMTPLKFNGFDDDADSHARLSGSGAKPGIDEDSPDAEDEDSSTAGSKGETEKVTALPKIRMQFEQWLIGKQGFLRAGARSGRSAAGIRLPMSGTGDREEEKQSAVYTDHHGSAIHGLATSSHPSVTIDGGLQDDGSDKIKHPDTHGLKSFEAMLGKHMPRVGDVRTFRKNRLPQLRPDIHKTLNHIASGSRCKEGDNTSRNSPSIQLSPITTRIHIASDTCKLRPPDASSSAALEFVTDGEEPAHGTRHQAVSIVDQECTRCCGENTDMTDEHRTKEYSDSEIAALLELSGTSVKERTEKSIGCAPQYYDNESNADSNDYAYDYKYAKLDRDCNDLANDGSVGKRVCSSSITAAVSPALALASSSIDLGQDSLQKNSAPNDMDTTSYTANGNNGDDTVKMLWDGVGMADGVGSSSEIYDNRNHKKHPIS</sequence>
<gene>
    <name evidence="6" type="ORF">CYMTET_14568</name>
</gene>
<dbReference type="SUPFAM" id="SSF48113">
    <property type="entry name" value="Heme-dependent peroxidases"/>
    <property type="match status" value="1"/>
</dbReference>
<keyword evidence="4" id="KW-0349">Heme</keyword>
<dbReference type="Gene3D" id="1.10.640.10">
    <property type="entry name" value="Haem peroxidase domain superfamily, animal type"/>
    <property type="match status" value="1"/>
</dbReference>
<keyword evidence="2" id="KW-0964">Secreted</keyword>
<dbReference type="PANTHER" id="PTHR11475">
    <property type="entry name" value="OXIDASE/PEROXIDASE"/>
    <property type="match status" value="1"/>
</dbReference>
<keyword evidence="4" id="KW-0479">Metal-binding</keyword>
<keyword evidence="4" id="KW-0408">Iron</keyword>
<feature type="compositionally biased region" description="Pro residues" evidence="5">
    <location>
        <begin position="439"/>
        <end position="448"/>
    </location>
</feature>
<evidence type="ECO:0000313" key="6">
    <source>
        <dbReference type="EMBL" id="KAK3277422.1"/>
    </source>
</evidence>
<comment type="subcellular location">
    <subcellularLocation>
        <location evidence="1">Secreted</location>
    </subcellularLocation>
</comment>
<feature type="region of interest" description="Disordered" evidence="5">
    <location>
        <begin position="1402"/>
        <end position="1421"/>
    </location>
</feature>
<evidence type="ECO:0000256" key="1">
    <source>
        <dbReference type="ARBA" id="ARBA00004613"/>
    </source>
</evidence>
<dbReference type="GO" id="GO:0020037">
    <property type="term" value="F:heme binding"/>
    <property type="evidence" value="ECO:0007669"/>
    <property type="project" value="InterPro"/>
</dbReference>
<feature type="region of interest" description="Disordered" evidence="5">
    <location>
        <begin position="1295"/>
        <end position="1328"/>
    </location>
</feature>
<feature type="region of interest" description="Disordered" evidence="5">
    <location>
        <begin position="422"/>
        <end position="449"/>
    </location>
</feature>
<name>A0AAE0GG80_9CHLO</name>
<dbReference type="GO" id="GO:0046872">
    <property type="term" value="F:metal ion binding"/>
    <property type="evidence" value="ECO:0007669"/>
    <property type="project" value="UniProtKB-KW"/>
</dbReference>
<comment type="caution">
    <text evidence="6">The sequence shown here is derived from an EMBL/GenBank/DDBJ whole genome shotgun (WGS) entry which is preliminary data.</text>
</comment>
<evidence type="ECO:0000256" key="4">
    <source>
        <dbReference type="PIRSR" id="PIRSR619791-2"/>
    </source>
</evidence>
<feature type="compositionally biased region" description="Low complexity" evidence="5">
    <location>
        <begin position="427"/>
        <end position="438"/>
    </location>
</feature>
<proteinExistence type="predicted"/>
<keyword evidence="3" id="KW-0325">Glycoprotein</keyword>
<feature type="region of interest" description="Disordered" evidence="5">
    <location>
        <begin position="52"/>
        <end position="109"/>
    </location>
</feature>
<organism evidence="6 7">
    <name type="scientific">Cymbomonas tetramitiformis</name>
    <dbReference type="NCBI Taxonomy" id="36881"/>
    <lineage>
        <taxon>Eukaryota</taxon>
        <taxon>Viridiplantae</taxon>
        <taxon>Chlorophyta</taxon>
        <taxon>Pyramimonadophyceae</taxon>
        <taxon>Pyramimonadales</taxon>
        <taxon>Pyramimonadaceae</taxon>
        <taxon>Cymbomonas</taxon>
    </lineage>
</organism>
<feature type="compositionally biased region" description="Basic and acidic residues" evidence="5">
    <location>
        <begin position="1248"/>
        <end position="1257"/>
    </location>
</feature>
<dbReference type="Pfam" id="PF03098">
    <property type="entry name" value="An_peroxidase"/>
    <property type="match status" value="2"/>
</dbReference>
<protein>
    <recommendedName>
        <fullName evidence="8">Peroxidase</fullName>
    </recommendedName>
</protein>
<accession>A0AAE0GG80</accession>
<dbReference type="GO" id="GO:0004601">
    <property type="term" value="F:peroxidase activity"/>
    <property type="evidence" value="ECO:0007669"/>
    <property type="project" value="InterPro"/>
</dbReference>
<feature type="compositionally biased region" description="Pro residues" evidence="5">
    <location>
        <begin position="58"/>
        <end position="107"/>
    </location>
</feature>
<feature type="region of interest" description="Disordered" evidence="5">
    <location>
        <begin position="2189"/>
        <end position="2210"/>
    </location>
</feature>
<dbReference type="InterPro" id="IPR037120">
    <property type="entry name" value="Haem_peroxidase_sf_animal"/>
</dbReference>
<feature type="compositionally biased region" description="Acidic residues" evidence="5">
    <location>
        <begin position="1847"/>
        <end position="1858"/>
    </location>
</feature>
<dbReference type="EMBL" id="LGRX02006114">
    <property type="protein sequence ID" value="KAK3277422.1"/>
    <property type="molecule type" value="Genomic_DNA"/>
</dbReference>
<evidence type="ECO:0000313" key="7">
    <source>
        <dbReference type="Proteomes" id="UP001190700"/>
    </source>
</evidence>
<dbReference type="GO" id="GO:0005576">
    <property type="term" value="C:extracellular region"/>
    <property type="evidence" value="ECO:0007669"/>
    <property type="project" value="UniProtKB-SubCell"/>
</dbReference>
<dbReference type="GO" id="GO:0006979">
    <property type="term" value="P:response to oxidative stress"/>
    <property type="evidence" value="ECO:0007669"/>
    <property type="project" value="InterPro"/>
</dbReference>